<feature type="transmembrane region" description="Helical" evidence="1">
    <location>
        <begin position="73"/>
        <end position="91"/>
    </location>
</feature>
<evidence type="ECO:0000313" key="5">
    <source>
        <dbReference type="Proteomes" id="UP001304419"/>
    </source>
</evidence>
<accession>A0A8I2KMB1</accession>
<feature type="transmembrane region" description="Helical" evidence="1">
    <location>
        <begin position="233"/>
        <end position="254"/>
    </location>
</feature>
<evidence type="ECO:0000313" key="3">
    <source>
        <dbReference type="EMBL" id="WOX29461.1"/>
    </source>
</evidence>
<feature type="transmembrane region" description="Helical" evidence="1">
    <location>
        <begin position="103"/>
        <end position="127"/>
    </location>
</feature>
<sequence>MEQSAALVTNNAVIMGLLAVILGFVFYTSSQKSGVWAKFYKYVPALLMCYFLPSLLNTFGIVDGNNNDVYTVAKYYLLPACLVLLTLSIDLKSIAALGKKAIIMFLTGTVGVVIGGPIALLLTATFMPELLGVTGPEAVWRGMAALAGSWIGGGANMVAMKEIYGAGGEIFTIMVTVDIVVANLWMACLLYMAARNKEIDARTGADTSSINRLIDKVQAFEAEHARKPELKDLMILVGFAFGATGLAHFAADLLVPFFSSNYPELKKFSLHSKLFWIIVLVTTIGLALSFTKARQYEAVGASKIGSSFLYILVATIGLHMDITKIVEAPKYVVIGVIWMAVHVGLLFIVAKLIKAPVFYVAVGSKANIGGAASAPVVASAFHPALAPVGVLLAVLGYALGTYMAWLCGQLLRVIGS</sequence>
<dbReference type="PANTHER" id="PTHR34289">
    <property type="entry name" value="PROTEIN, PUTATIVE (DUF819)-RELATED"/>
    <property type="match status" value="1"/>
</dbReference>
<dbReference type="GeneID" id="98334791"/>
<dbReference type="AlphaFoldDB" id="A0A8I2KMB1"/>
<dbReference type="InterPro" id="IPR008537">
    <property type="entry name" value="DUF819"/>
</dbReference>
<proteinExistence type="predicted"/>
<evidence type="ECO:0000313" key="2">
    <source>
        <dbReference type="EMBL" id="NLR22534.1"/>
    </source>
</evidence>
<name>A0A8I2KMB1_9GAMM</name>
<dbReference type="PRINTS" id="PR00173">
    <property type="entry name" value="EDTRNSPORT"/>
</dbReference>
<feature type="transmembrane region" description="Helical" evidence="1">
    <location>
        <begin position="357"/>
        <end position="378"/>
    </location>
</feature>
<dbReference type="Proteomes" id="UP000646877">
    <property type="component" value="Unassembled WGS sequence"/>
</dbReference>
<organism evidence="2 4">
    <name type="scientific">Pseudoalteromonas maricaloris</name>
    <dbReference type="NCBI Taxonomy" id="184924"/>
    <lineage>
        <taxon>Bacteria</taxon>
        <taxon>Pseudomonadati</taxon>
        <taxon>Pseudomonadota</taxon>
        <taxon>Gammaproteobacteria</taxon>
        <taxon>Alteromonadales</taxon>
        <taxon>Pseudoalteromonadaceae</taxon>
        <taxon>Pseudoalteromonas</taxon>
    </lineage>
</organism>
<keyword evidence="1" id="KW-0472">Membrane</keyword>
<keyword evidence="1" id="KW-0812">Transmembrane</keyword>
<dbReference type="PANTHER" id="PTHR34289:SF8">
    <property type="entry name" value="DUF819 DOMAIN-CONTAINING PROTEIN"/>
    <property type="match status" value="1"/>
</dbReference>
<dbReference type="Pfam" id="PF05684">
    <property type="entry name" value="DUF819"/>
    <property type="match status" value="1"/>
</dbReference>
<dbReference type="EMBL" id="CP137578">
    <property type="protein sequence ID" value="WOX29461.1"/>
    <property type="molecule type" value="Genomic_DNA"/>
</dbReference>
<dbReference type="Proteomes" id="UP001304419">
    <property type="component" value="Chromosome 1"/>
</dbReference>
<feature type="transmembrane region" description="Helical" evidence="1">
    <location>
        <begin position="274"/>
        <end position="291"/>
    </location>
</feature>
<dbReference type="RefSeq" id="WP_010607347.1">
    <property type="nucleotide sequence ID" value="NZ_CBCSDF010000014.1"/>
</dbReference>
<feature type="transmembrane region" description="Helical" evidence="1">
    <location>
        <begin position="331"/>
        <end position="350"/>
    </location>
</feature>
<gene>
    <name evidence="2" type="ORF">F9Y85_14735</name>
    <name evidence="3" type="ORF">R5H13_04145</name>
</gene>
<evidence type="ECO:0000256" key="1">
    <source>
        <dbReference type="SAM" id="Phobius"/>
    </source>
</evidence>
<reference evidence="3 5" key="2">
    <citation type="submission" date="2023-10" db="EMBL/GenBank/DDBJ databases">
        <title>To unveil natural product biosynthetic capacity in Pseudoalteromonas.</title>
        <authorList>
            <person name="Wang J."/>
        </authorList>
    </citation>
    <scope>NUCLEOTIDE SEQUENCE [LARGE SCALE GENOMIC DNA]</scope>
    <source>
        <strain evidence="3 5">DSM 15914</strain>
    </source>
</reference>
<keyword evidence="1" id="KW-1133">Transmembrane helix</keyword>
<feature type="transmembrane region" description="Helical" evidence="1">
    <location>
        <begin position="6"/>
        <end position="27"/>
    </location>
</feature>
<feature type="transmembrane region" description="Helical" evidence="1">
    <location>
        <begin position="384"/>
        <end position="407"/>
    </location>
</feature>
<dbReference type="EMBL" id="WEIA01000009">
    <property type="protein sequence ID" value="NLR22534.1"/>
    <property type="molecule type" value="Genomic_DNA"/>
</dbReference>
<keyword evidence="5" id="KW-1185">Reference proteome</keyword>
<feature type="transmembrane region" description="Helical" evidence="1">
    <location>
        <begin position="298"/>
        <end position="319"/>
    </location>
</feature>
<reference evidence="2" key="1">
    <citation type="submission" date="2019-10" db="EMBL/GenBank/DDBJ databases">
        <authorList>
            <person name="Paulsen S."/>
        </authorList>
    </citation>
    <scope>NUCLEOTIDE SEQUENCE</scope>
    <source>
        <strain evidence="2">LMG 19692</strain>
    </source>
</reference>
<protein>
    <submittedName>
        <fullName evidence="2">DUF819 family protein</fullName>
    </submittedName>
</protein>
<feature type="transmembrane region" description="Helical" evidence="1">
    <location>
        <begin position="170"/>
        <end position="192"/>
    </location>
</feature>
<evidence type="ECO:0000313" key="4">
    <source>
        <dbReference type="Proteomes" id="UP000646877"/>
    </source>
</evidence>
<feature type="transmembrane region" description="Helical" evidence="1">
    <location>
        <begin position="39"/>
        <end position="61"/>
    </location>
</feature>